<dbReference type="PANTHER" id="PTHR33055:SF3">
    <property type="entry name" value="PUTATIVE TRANSPOSASE FOR IS117-RELATED"/>
    <property type="match status" value="1"/>
</dbReference>
<name>A0A1X6YX16_9RHOB</name>
<dbReference type="PANTHER" id="PTHR33055">
    <property type="entry name" value="TRANSPOSASE FOR INSERTION SEQUENCE ELEMENT IS1111A"/>
    <property type="match status" value="1"/>
</dbReference>
<reference evidence="3" key="1">
    <citation type="submission" date="2017-03" db="EMBL/GenBank/DDBJ databases">
        <authorList>
            <person name="Rodrigo-Torres L."/>
            <person name="Arahal R.D."/>
            <person name="Lucena T."/>
        </authorList>
    </citation>
    <scope>NUCLEOTIDE SEQUENCE [LARGE SCALE GENOMIC DNA]</scope>
    <source>
        <strain evidence="3">CECT 8411</strain>
    </source>
</reference>
<dbReference type="GO" id="GO:0004803">
    <property type="term" value="F:transposase activity"/>
    <property type="evidence" value="ECO:0007669"/>
    <property type="project" value="InterPro"/>
</dbReference>
<evidence type="ECO:0000313" key="2">
    <source>
        <dbReference type="EMBL" id="SLN33516.1"/>
    </source>
</evidence>
<dbReference type="InterPro" id="IPR002525">
    <property type="entry name" value="Transp_IS110-like_N"/>
</dbReference>
<dbReference type="RefSeq" id="WP_234995150.1">
    <property type="nucleotide sequence ID" value="NZ_FWFP01000003.1"/>
</dbReference>
<proteinExistence type="predicted"/>
<dbReference type="GO" id="GO:0003677">
    <property type="term" value="F:DNA binding"/>
    <property type="evidence" value="ECO:0007669"/>
    <property type="project" value="InterPro"/>
</dbReference>
<accession>A0A1X6YX16</accession>
<organism evidence="2 3">
    <name type="scientific">Ruegeria meonggei</name>
    <dbReference type="NCBI Taxonomy" id="1446476"/>
    <lineage>
        <taxon>Bacteria</taxon>
        <taxon>Pseudomonadati</taxon>
        <taxon>Pseudomonadota</taxon>
        <taxon>Alphaproteobacteria</taxon>
        <taxon>Rhodobacterales</taxon>
        <taxon>Roseobacteraceae</taxon>
        <taxon>Ruegeria</taxon>
    </lineage>
</organism>
<keyword evidence="3" id="KW-1185">Reference proteome</keyword>
<feature type="domain" description="Transposase IS110-like N-terminal" evidence="1">
    <location>
        <begin position="5"/>
        <end position="106"/>
    </location>
</feature>
<dbReference type="Pfam" id="PF01548">
    <property type="entry name" value="DEDD_Tnp_IS110"/>
    <property type="match status" value="1"/>
</dbReference>
<dbReference type="AlphaFoldDB" id="A0A1X6YX16"/>
<evidence type="ECO:0000259" key="1">
    <source>
        <dbReference type="Pfam" id="PF01548"/>
    </source>
</evidence>
<gene>
    <name evidence="2" type="ORF">RUM8411_01439</name>
</gene>
<sequence length="108" mass="11792">MEFFAGLDVSLRSCALCIVDSKGATVLERELVCNVDEITAFLKSFGRPVVRIGFEAGTMSQHLFFGLTNEGFDVVCMEARQVNAALSAMRNKTDKNDARGIAQILRTG</sequence>
<dbReference type="EMBL" id="FWFP01000003">
    <property type="protein sequence ID" value="SLN33516.1"/>
    <property type="molecule type" value="Genomic_DNA"/>
</dbReference>
<dbReference type="InterPro" id="IPR047650">
    <property type="entry name" value="Transpos_IS110"/>
</dbReference>
<evidence type="ECO:0000313" key="3">
    <source>
        <dbReference type="Proteomes" id="UP000193778"/>
    </source>
</evidence>
<dbReference type="GO" id="GO:0006313">
    <property type="term" value="P:DNA transposition"/>
    <property type="evidence" value="ECO:0007669"/>
    <property type="project" value="InterPro"/>
</dbReference>
<dbReference type="Proteomes" id="UP000193778">
    <property type="component" value="Unassembled WGS sequence"/>
</dbReference>
<protein>
    <submittedName>
        <fullName evidence="2">Transposase</fullName>
    </submittedName>
</protein>